<accession>A0A5B7ABZ8</accession>
<dbReference type="GO" id="GO:0047172">
    <property type="term" value="F:shikimate O-hydroxycinnamoyltransferase activity"/>
    <property type="evidence" value="ECO:0007669"/>
    <property type="project" value="UniProtKB-EC"/>
</dbReference>
<dbReference type="PANTHER" id="PTHR31642:SF266">
    <property type="entry name" value="HXXXD-TYPE ACYL-TRANSFERASE FAMILY PROTEIN"/>
    <property type="match status" value="1"/>
</dbReference>
<name>A0A5B7ABZ8_DAVIN</name>
<dbReference type="Gene3D" id="3.30.559.10">
    <property type="entry name" value="Chloramphenicol acetyltransferase-like domain"/>
    <property type="match status" value="2"/>
</dbReference>
<organism evidence="2">
    <name type="scientific">Davidia involucrata</name>
    <name type="common">Dove tree</name>
    <dbReference type="NCBI Taxonomy" id="16924"/>
    <lineage>
        <taxon>Eukaryota</taxon>
        <taxon>Viridiplantae</taxon>
        <taxon>Streptophyta</taxon>
        <taxon>Embryophyta</taxon>
        <taxon>Tracheophyta</taxon>
        <taxon>Spermatophyta</taxon>
        <taxon>Magnoliopsida</taxon>
        <taxon>eudicotyledons</taxon>
        <taxon>Gunneridae</taxon>
        <taxon>Pentapetalae</taxon>
        <taxon>asterids</taxon>
        <taxon>Cornales</taxon>
        <taxon>Nyssaceae</taxon>
        <taxon>Davidia</taxon>
    </lineage>
</organism>
<keyword evidence="2" id="KW-0012">Acyltransferase</keyword>
<evidence type="ECO:0000256" key="1">
    <source>
        <dbReference type="ARBA" id="ARBA00009861"/>
    </source>
</evidence>
<protein>
    <submittedName>
        <fullName evidence="2">Putative shikimate O-hydroxycinnamoyltransferase</fullName>
        <ecNumber evidence="2">2.3.1.133</ecNumber>
    </submittedName>
</protein>
<gene>
    <name evidence="2" type="ORF">Din_023703</name>
</gene>
<dbReference type="EMBL" id="GHES01023703">
    <property type="protein sequence ID" value="MPA54262.1"/>
    <property type="molecule type" value="Transcribed_RNA"/>
</dbReference>
<dbReference type="Pfam" id="PF02458">
    <property type="entry name" value="Transferase"/>
    <property type="match status" value="1"/>
</dbReference>
<dbReference type="InterPro" id="IPR023213">
    <property type="entry name" value="CAT-like_dom_sf"/>
</dbReference>
<reference evidence="2" key="1">
    <citation type="submission" date="2019-08" db="EMBL/GenBank/DDBJ databases">
        <title>Reference gene set and small RNA set construction with multiple tissues from Davidia involucrata Baill.</title>
        <authorList>
            <person name="Yang H."/>
            <person name="Zhou C."/>
            <person name="Li G."/>
            <person name="Wang J."/>
            <person name="Gao P."/>
            <person name="Wang M."/>
            <person name="Wang R."/>
            <person name="Zhao Y."/>
        </authorList>
    </citation>
    <scope>NUCLEOTIDE SEQUENCE</scope>
    <source>
        <tissue evidence="2">Mixed with DoveR01_LX</tissue>
    </source>
</reference>
<dbReference type="AlphaFoldDB" id="A0A5B7ABZ8"/>
<keyword evidence="2" id="KW-0808">Transferase</keyword>
<dbReference type="EC" id="2.3.1.133" evidence="2"/>
<comment type="similarity">
    <text evidence="1">Belongs to the plant acyltransferase family.</text>
</comment>
<dbReference type="InterPro" id="IPR050317">
    <property type="entry name" value="Plant_Fungal_Acyltransferase"/>
</dbReference>
<evidence type="ECO:0000313" key="2">
    <source>
        <dbReference type="EMBL" id="MPA54262.1"/>
    </source>
</evidence>
<dbReference type="PANTHER" id="PTHR31642">
    <property type="entry name" value="TRICHOTHECENE 3-O-ACETYLTRANSFERASE"/>
    <property type="match status" value="1"/>
</dbReference>
<sequence length="466" mass="51657">MVAKGDFTVNIRRNETVAAVLPMQEHWLPQSNLDLILPPVDVSVFFCYKKPTGAENLFTFGSMVSVLKKAMAQTLVSYYAFAGELVQNTVGEPELLCNNRGVEFLEAFADVELRELNLYNPDESIKGKLVPNKKQGVLSVQATELKCGGLVVACTFDHRVADAYSANMFLISWAEMAQSKPLSQLPSFRRSMLNPRRPGYYDPSLDNMYVTVSALQPPKDPQPATPIDSLISRIYYIEADQLSTLQSLASGNGCKRTKLEAFSAFLWKMIASVQHVSGKICKMGIVVDGRTRLSEGDNEKATIMAAYFGNVLSVPFSEKSIDELTEKPLSWVANAIHECLETVVTKEHFLGLIDWIEAHRVEPALAKIYAGSGNEDDGSALVVSSGQRFPVSKVDFGWGKPAFGSYYFPWGGEAGYVMPMPSPAGNGDWVVYMHLLKGQLEMIERQAAHFLKPLTCEYLNFLLPYE</sequence>
<proteinExistence type="inferred from homology"/>